<dbReference type="PROSITE" id="PS50110">
    <property type="entry name" value="RESPONSE_REGULATORY"/>
    <property type="match status" value="1"/>
</dbReference>
<dbReference type="SUPFAM" id="SSF52172">
    <property type="entry name" value="CheY-like"/>
    <property type="match status" value="1"/>
</dbReference>
<dbReference type="InterPro" id="IPR001789">
    <property type="entry name" value="Sig_transdc_resp-reg_receiver"/>
</dbReference>
<dbReference type="Proteomes" id="UP001302494">
    <property type="component" value="Chromosome"/>
</dbReference>
<feature type="domain" description="Response regulatory" evidence="7">
    <location>
        <begin position="4"/>
        <end position="120"/>
    </location>
</feature>
<dbReference type="InterPro" id="IPR011006">
    <property type="entry name" value="CheY-like_superfamily"/>
</dbReference>
<dbReference type="PROSITE" id="PS50043">
    <property type="entry name" value="HTH_LUXR_2"/>
    <property type="match status" value="1"/>
</dbReference>
<name>A0AA96GL37_9BACT</name>
<sequence length="217" mass="23873">MNTRILLADDHQIIREGLASLLERQSDMEVIQQVSDGLQAVNLSRDLRPDVVVMDVTMPGLNGIEATRLITNGVPAVKVLCLTVHEDTRFISAVLDAGASGYVHKDCAFEELVTAIHTVIGHQIYLCPRIAGTVVDDYKARRPESVASVFSQLTEREREIVQLLAEGQSTKAIADRLCLSVKTVGTHREHCMAKLQLQNLAQLTKYAIREGLTSVDS</sequence>
<evidence type="ECO:0000256" key="4">
    <source>
        <dbReference type="ARBA" id="ARBA00023163"/>
    </source>
</evidence>
<evidence type="ECO:0000313" key="9">
    <source>
        <dbReference type="Proteomes" id="UP001302494"/>
    </source>
</evidence>
<keyword evidence="1 5" id="KW-0597">Phosphoprotein</keyword>
<evidence type="ECO:0000259" key="6">
    <source>
        <dbReference type="PROSITE" id="PS50043"/>
    </source>
</evidence>
<dbReference type="RefSeq" id="WP_312745473.1">
    <property type="nucleotide sequence ID" value="NZ_CP116968.1"/>
</dbReference>
<evidence type="ECO:0000313" key="8">
    <source>
        <dbReference type="EMBL" id="WNM62255.1"/>
    </source>
</evidence>
<keyword evidence="2" id="KW-0805">Transcription regulation</keyword>
<dbReference type="GO" id="GO:0006355">
    <property type="term" value="P:regulation of DNA-templated transcription"/>
    <property type="evidence" value="ECO:0007669"/>
    <property type="project" value="InterPro"/>
</dbReference>
<keyword evidence="4" id="KW-0804">Transcription</keyword>
<keyword evidence="3" id="KW-0238">DNA-binding</keyword>
<gene>
    <name evidence="8" type="ORF">PQG83_00490</name>
</gene>
<dbReference type="KEGG" id="nneo:PQG83_00490"/>
<keyword evidence="9" id="KW-1185">Reference proteome</keyword>
<evidence type="ECO:0000259" key="7">
    <source>
        <dbReference type="PROSITE" id="PS50110"/>
    </source>
</evidence>
<protein>
    <submittedName>
        <fullName evidence="8">Response regulator transcription factor</fullName>
    </submittedName>
</protein>
<dbReference type="Pfam" id="PF00196">
    <property type="entry name" value="GerE"/>
    <property type="match status" value="1"/>
</dbReference>
<dbReference type="EMBL" id="CP116968">
    <property type="protein sequence ID" value="WNM62255.1"/>
    <property type="molecule type" value="Genomic_DNA"/>
</dbReference>
<dbReference type="Gene3D" id="3.40.50.2300">
    <property type="match status" value="1"/>
</dbReference>
<dbReference type="SUPFAM" id="SSF46894">
    <property type="entry name" value="C-terminal effector domain of the bipartite response regulators"/>
    <property type="match status" value="1"/>
</dbReference>
<dbReference type="CDD" id="cd17535">
    <property type="entry name" value="REC_NarL-like"/>
    <property type="match status" value="1"/>
</dbReference>
<evidence type="ECO:0000256" key="3">
    <source>
        <dbReference type="ARBA" id="ARBA00023125"/>
    </source>
</evidence>
<dbReference type="Pfam" id="PF00072">
    <property type="entry name" value="Response_reg"/>
    <property type="match status" value="1"/>
</dbReference>
<dbReference type="InterPro" id="IPR039420">
    <property type="entry name" value="WalR-like"/>
</dbReference>
<dbReference type="GO" id="GO:0003677">
    <property type="term" value="F:DNA binding"/>
    <property type="evidence" value="ECO:0007669"/>
    <property type="project" value="UniProtKB-KW"/>
</dbReference>
<dbReference type="PANTHER" id="PTHR43214:SF41">
    <property type="entry name" value="NITRATE_NITRITE RESPONSE REGULATOR PROTEIN NARP"/>
    <property type="match status" value="1"/>
</dbReference>
<evidence type="ECO:0000256" key="5">
    <source>
        <dbReference type="PROSITE-ProRule" id="PRU00169"/>
    </source>
</evidence>
<feature type="domain" description="HTH luxR-type" evidence="6">
    <location>
        <begin position="146"/>
        <end position="211"/>
    </location>
</feature>
<evidence type="ECO:0000256" key="1">
    <source>
        <dbReference type="ARBA" id="ARBA00022553"/>
    </source>
</evidence>
<dbReference type="PANTHER" id="PTHR43214">
    <property type="entry name" value="TWO-COMPONENT RESPONSE REGULATOR"/>
    <property type="match status" value="1"/>
</dbReference>
<dbReference type="CDD" id="cd06170">
    <property type="entry name" value="LuxR_C_like"/>
    <property type="match status" value="1"/>
</dbReference>
<dbReference type="AlphaFoldDB" id="A0AA96GL37"/>
<dbReference type="PRINTS" id="PR00038">
    <property type="entry name" value="HTHLUXR"/>
</dbReference>
<dbReference type="GO" id="GO:0000160">
    <property type="term" value="P:phosphorelay signal transduction system"/>
    <property type="evidence" value="ECO:0007669"/>
    <property type="project" value="InterPro"/>
</dbReference>
<dbReference type="InterPro" id="IPR000792">
    <property type="entry name" value="Tscrpt_reg_LuxR_C"/>
</dbReference>
<dbReference type="SMART" id="SM00448">
    <property type="entry name" value="REC"/>
    <property type="match status" value="1"/>
</dbReference>
<feature type="modified residue" description="4-aspartylphosphate" evidence="5">
    <location>
        <position position="55"/>
    </location>
</feature>
<reference evidence="8 9" key="1">
    <citation type="submission" date="2023-01" db="EMBL/GenBank/DDBJ databases">
        <title>Cultivation and genomic characterization of new, ubiquitous marine nitrite-oxidizing bacteria from the Nitrospirales.</title>
        <authorList>
            <person name="Mueller A.J."/>
            <person name="Daebeler A."/>
            <person name="Herbold C.W."/>
            <person name="Kirkegaard R.H."/>
            <person name="Daims H."/>
        </authorList>
    </citation>
    <scope>NUCLEOTIDE SEQUENCE [LARGE SCALE GENOMIC DNA]</scope>
    <source>
        <strain evidence="8 9">DK</strain>
    </source>
</reference>
<accession>A0AA96GL37</accession>
<proteinExistence type="predicted"/>
<dbReference type="InterPro" id="IPR058245">
    <property type="entry name" value="NreC/VraR/RcsB-like_REC"/>
</dbReference>
<dbReference type="SMART" id="SM00421">
    <property type="entry name" value="HTH_LUXR"/>
    <property type="match status" value="1"/>
</dbReference>
<dbReference type="InterPro" id="IPR016032">
    <property type="entry name" value="Sig_transdc_resp-reg_C-effctor"/>
</dbReference>
<evidence type="ECO:0000256" key="2">
    <source>
        <dbReference type="ARBA" id="ARBA00023015"/>
    </source>
</evidence>
<organism evidence="8 9">
    <name type="scientific">Candidatus Nitrospira neomarina</name>
    <dbReference type="NCBI Taxonomy" id="3020899"/>
    <lineage>
        <taxon>Bacteria</taxon>
        <taxon>Pseudomonadati</taxon>
        <taxon>Nitrospirota</taxon>
        <taxon>Nitrospiria</taxon>
        <taxon>Nitrospirales</taxon>
        <taxon>Nitrospiraceae</taxon>
        <taxon>Nitrospira</taxon>
    </lineage>
</organism>